<dbReference type="EMBL" id="JAVXUP010001506">
    <property type="protein sequence ID" value="KAK3010816.1"/>
    <property type="molecule type" value="Genomic_DNA"/>
</dbReference>
<dbReference type="GO" id="GO:0015918">
    <property type="term" value="P:sterol transport"/>
    <property type="evidence" value="ECO:0007669"/>
    <property type="project" value="TreeGrafter"/>
</dbReference>
<keyword evidence="1" id="KW-1133">Transmembrane helix</keyword>
<keyword evidence="1" id="KW-0812">Transmembrane</keyword>
<dbReference type="Gene3D" id="1.20.1640.10">
    <property type="entry name" value="Multidrug efflux transporter AcrB transmembrane domain"/>
    <property type="match status" value="1"/>
</dbReference>
<evidence type="ECO:0000256" key="1">
    <source>
        <dbReference type="SAM" id="Phobius"/>
    </source>
</evidence>
<dbReference type="GO" id="GO:0016020">
    <property type="term" value="C:membrane"/>
    <property type="evidence" value="ECO:0007669"/>
    <property type="project" value="TreeGrafter"/>
</dbReference>
<sequence>MEAYPFDWLSSLGSTSAHMEGFYHFLSPEGAVFLVILVITSSLWGSAIILLVLAMVVVDLMGVMAILHIQLNAVSVVNLIMSVGIAVEFCVHISHAFSVSHGDRKERAKEALRTMGSSVFSGITLTKLVGVIVLYFAKSEIFVVSNPSPTLSFG</sequence>
<proteinExistence type="predicted"/>
<keyword evidence="3" id="KW-1185">Reference proteome</keyword>
<gene>
    <name evidence="2" type="ORF">RJ639_011500</name>
</gene>
<dbReference type="PANTHER" id="PTHR45727:SF8">
    <property type="entry name" value="PATCHED FAMILY PROTEIN"/>
    <property type="match status" value="1"/>
</dbReference>
<dbReference type="AlphaFoldDB" id="A0AA89ASZ7"/>
<reference evidence="2" key="1">
    <citation type="submission" date="2022-12" db="EMBL/GenBank/DDBJ databases">
        <title>Draft genome assemblies for two species of Escallonia (Escalloniales).</title>
        <authorList>
            <person name="Chanderbali A."/>
            <person name="Dervinis C."/>
            <person name="Anghel I."/>
            <person name="Soltis D."/>
            <person name="Soltis P."/>
            <person name="Zapata F."/>
        </authorList>
    </citation>
    <scope>NUCLEOTIDE SEQUENCE</scope>
    <source>
        <strain evidence="2">UCBG64.0493</strain>
        <tissue evidence="2">Leaf</tissue>
    </source>
</reference>
<dbReference type="Proteomes" id="UP001188597">
    <property type="component" value="Unassembled WGS sequence"/>
</dbReference>
<name>A0AA89ASZ7_9ASTE</name>
<organism evidence="2 3">
    <name type="scientific">Escallonia herrerae</name>
    <dbReference type="NCBI Taxonomy" id="1293975"/>
    <lineage>
        <taxon>Eukaryota</taxon>
        <taxon>Viridiplantae</taxon>
        <taxon>Streptophyta</taxon>
        <taxon>Embryophyta</taxon>
        <taxon>Tracheophyta</taxon>
        <taxon>Spermatophyta</taxon>
        <taxon>Magnoliopsida</taxon>
        <taxon>eudicotyledons</taxon>
        <taxon>Gunneridae</taxon>
        <taxon>Pentapetalae</taxon>
        <taxon>asterids</taxon>
        <taxon>campanulids</taxon>
        <taxon>Escalloniales</taxon>
        <taxon>Escalloniaceae</taxon>
        <taxon>Escallonia</taxon>
    </lineage>
</organism>
<comment type="caution">
    <text evidence="2">The sequence shown here is derived from an EMBL/GenBank/DDBJ whole genome shotgun (WGS) entry which is preliminary data.</text>
</comment>
<evidence type="ECO:0000313" key="2">
    <source>
        <dbReference type="EMBL" id="KAK3010816.1"/>
    </source>
</evidence>
<accession>A0AA89ASZ7</accession>
<dbReference type="GO" id="GO:0032934">
    <property type="term" value="F:sterol binding"/>
    <property type="evidence" value="ECO:0007669"/>
    <property type="project" value="TreeGrafter"/>
</dbReference>
<protein>
    <submittedName>
        <fullName evidence="2">Uncharacterized protein</fullName>
    </submittedName>
</protein>
<evidence type="ECO:0000313" key="3">
    <source>
        <dbReference type="Proteomes" id="UP001188597"/>
    </source>
</evidence>
<dbReference type="SUPFAM" id="SSF82866">
    <property type="entry name" value="Multidrug efflux transporter AcrB transmembrane domain"/>
    <property type="match status" value="1"/>
</dbReference>
<dbReference type="PANTHER" id="PTHR45727">
    <property type="entry name" value="NPC INTRACELLULAR CHOLESTEROL TRANSPORTER 1"/>
    <property type="match status" value="1"/>
</dbReference>
<feature type="transmembrane region" description="Helical" evidence="1">
    <location>
        <begin position="118"/>
        <end position="137"/>
    </location>
</feature>
<keyword evidence="1" id="KW-0472">Membrane</keyword>
<feature type="transmembrane region" description="Helical" evidence="1">
    <location>
        <begin position="75"/>
        <end position="97"/>
    </location>
</feature>